<accession>A0A8J2TUG4</accession>
<evidence type="ECO:0000256" key="2">
    <source>
        <dbReference type="SAM" id="Phobius"/>
    </source>
</evidence>
<keyword evidence="4" id="KW-1185">Reference proteome</keyword>
<comment type="caution">
    <text evidence="3">The sequence shown here is derived from an EMBL/GenBank/DDBJ whole genome shotgun (WGS) entry which is preliminary data.</text>
</comment>
<reference evidence="3" key="1">
    <citation type="journal article" date="2014" name="Int. J. Syst. Evol. Microbiol.">
        <title>Complete genome sequence of Corynebacterium casei LMG S-19264T (=DSM 44701T), isolated from a smear-ripened cheese.</title>
        <authorList>
            <consortium name="US DOE Joint Genome Institute (JGI-PGF)"/>
            <person name="Walter F."/>
            <person name="Albersmeier A."/>
            <person name="Kalinowski J."/>
            <person name="Ruckert C."/>
        </authorList>
    </citation>
    <scope>NUCLEOTIDE SEQUENCE</scope>
    <source>
        <strain evidence="3">CGMCC 1.12360</strain>
    </source>
</reference>
<keyword evidence="2" id="KW-0472">Membrane</keyword>
<proteinExistence type="predicted"/>
<organism evidence="3 4">
    <name type="scientific">Compostibacillus humi</name>
    <dbReference type="NCBI Taxonomy" id="1245525"/>
    <lineage>
        <taxon>Bacteria</taxon>
        <taxon>Bacillati</taxon>
        <taxon>Bacillota</taxon>
        <taxon>Bacilli</taxon>
        <taxon>Bacillales</taxon>
        <taxon>Bacillaceae</taxon>
        <taxon>Compostibacillus</taxon>
    </lineage>
</organism>
<dbReference type="RefSeq" id="WP_188393464.1">
    <property type="nucleotide sequence ID" value="NZ_BMEV01000122.1"/>
</dbReference>
<gene>
    <name evidence="3" type="ORF">GCM10010978_32760</name>
</gene>
<sequence>MMLELLDFIFENLFILVLIISGLLSFLKTGKKQGDRTSPSGRPARKSYQPPRPVAAPVFPTESRKKEETVQTVSIEEMRQEQLEKLAGQFSSNIELEDIEDRSQLAASDDLHKGLKPTLDRKQDLTEKQKTLKKQMSGNITSKGLVNGIIMSEVLGPPRARKPYRSIIEERYIK</sequence>
<protein>
    <submittedName>
        <fullName evidence="3">Uncharacterized protein</fullName>
    </submittedName>
</protein>
<name>A0A8J2TUG4_9BACI</name>
<keyword evidence="2" id="KW-1133">Transmembrane helix</keyword>
<keyword evidence="2" id="KW-0812">Transmembrane</keyword>
<reference evidence="3" key="2">
    <citation type="submission" date="2020-09" db="EMBL/GenBank/DDBJ databases">
        <authorList>
            <person name="Sun Q."/>
            <person name="Zhou Y."/>
        </authorList>
    </citation>
    <scope>NUCLEOTIDE SEQUENCE</scope>
    <source>
        <strain evidence="3">CGMCC 1.12360</strain>
    </source>
</reference>
<evidence type="ECO:0000256" key="1">
    <source>
        <dbReference type="SAM" id="MobiDB-lite"/>
    </source>
</evidence>
<feature type="transmembrane region" description="Helical" evidence="2">
    <location>
        <begin position="6"/>
        <end position="27"/>
    </location>
</feature>
<dbReference type="AlphaFoldDB" id="A0A8J2TUG4"/>
<dbReference type="Proteomes" id="UP000602050">
    <property type="component" value="Unassembled WGS sequence"/>
</dbReference>
<evidence type="ECO:0000313" key="3">
    <source>
        <dbReference type="EMBL" id="GFZ91823.1"/>
    </source>
</evidence>
<dbReference type="EMBL" id="BMEV01000122">
    <property type="protein sequence ID" value="GFZ91823.1"/>
    <property type="molecule type" value="Genomic_DNA"/>
</dbReference>
<evidence type="ECO:0000313" key="4">
    <source>
        <dbReference type="Proteomes" id="UP000602050"/>
    </source>
</evidence>
<feature type="region of interest" description="Disordered" evidence="1">
    <location>
        <begin position="30"/>
        <end position="68"/>
    </location>
</feature>